<accession>Q0KKB0</accession>
<organism evidence="1">
    <name type="scientific">Streptomyces phage phiK38-1</name>
    <dbReference type="NCBI Taxonomy" id="374421"/>
    <lineage>
        <taxon>Viruses</taxon>
    </lineage>
</organism>
<name>Q0KKB0_9VIRU</name>
<proteinExistence type="predicted"/>
<dbReference type="EMBL" id="AB251919">
    <property type="protein sequence ID" value="BAF03597.1"/>
    <property type="molecule type" value="Genomic_DNA"/>
</dbReference>
<protein>
    <submittedName>
        <fullName evidence="1">Uncharacterized protein orf-1</fullName>
    </submittedName>
</protein>
<evidence type="ECO:0000313" key="1">
    <source>
        <dbReference type="EMBL" id="BAF03597.1"/>
    </source>
</evidence>
<sequence length="73" mass="8140">MSGEIPSYEDERWWLCYGRFFDHISPSQPGAEGCEACTLADTPRNGCEVGVALWDDYRLARIEKRGKGAQTAA</sequence>
<reference evidence="1" key="1">
    <citation type="submission" date="2006-02" db="EMBL/GenBank/DDBJ databases">
        <title>Region around attP and integrase gene of bacteriophage phiK38-1 and TG1.</title>
        <authorList>
            <person name="Ikeda H."/>
        </authorList>
    </citation>
    <scope>NUCLEOTIDE SEQUENCE</scope>
</reference>
<gene>
    <name evidence="1" type="primary">orf-1</name>
</gene>